<feature type="domain" description="Copper amine oxidase N2-terminal" evidence="11">
    <location>
        <begin position="50"/>
        <end position="132"/>
    </location>
</feature>
<dbReference type="InterPro" id="IPR015798">
    <property type="entry name" value="Cu_amine_oxidase_C"/>
</dbReference>
<dbReference type="GO" id="GO:0005507">
    <property type="term" value="F:copper ion binding"/>
    <property type="evidence" value="ECO:0007669"/>
    <property type="project" value="InterPro"/>
</dbReference>
<feature type="active site" description="Proton acceptor" evidence="6">
    <location>
        <position position="349"/>
    </location>
</feature>
<gene>
    <name evidence="13" type="ORF">BJG266_LOCUS21679</name>
</gene>
<dbReference type="PANTHER" id="PTHR10638">
    <property type="entry name" value="COPPER AMINE OXIDASE"/>
    <property type="match status" value="1"/>
</dbReference>
<dbReference type="InterPro" id="IPR000269">
    <property type="entry name" value="Cu_amine_oxidase"/>
</dbReference>
<evidence type="ECO:0000256" key="1">
    <source>
        <dbReference type="ARBA" id="ARBA00007983"/>
    </source>
</evidence>
<evidence type="ECO:0000256" key="2">
    <source>
        <dbReference type="ARBA" id="ARBA00022723"/>
    </source>
</evidence>
<dbReference type="InterPro" id="IPR015800">
    <property type="entry name" value="Cu_amine_oxidase_N2"/>
</dbReference>
<dbReference type="PROSITE" id="PS01164">
    <property type="entry name" value="COPPER_AMINE_OXID_1"/>
    <property type="match status" value="1"/>
</dbReference>
<evidence type="ECO:0000259" key="10">
    <source>
        <dbReference type="Pfam" id="PF01179"/>
    </source>
</evidence>
<feature type="compositionally biased region" description="Low complexity" evidence="9">
    <location>
        <begin position="14"/>
        <end position="23"/>
    </location>
</feature>
<evidence type="ECO:0000256" key="7">
    <source>
        <dbReference type="PIRSR" id="PIRSR600269-51"/>
    </source>
</evidence>
<evidence type="ECO:0000313" key="14">
    <source>
        <dbReference type="Proteomes" id="UP000663877"/>
    </source>
</evidence>
<organism evidence="13 14">
    <name type="scientific">Adineta steineri</name>
    <dbReference type="NCBI Taxonomy" id="433720"/>
    <lineage>
        <taxon>Eukaryota</taxon>
        <taxon>Metazoa</taxon>
        <taxon>Spiralia</taxon>
        <taxon>Gnathifera</taxon>
        <taxon>Rotifera</taxon>
        <taxon>Eurotatoria</taxon>
        <taxon>Bdelloidea</taxon>
        <taxon>Adinetida</taxon>
        <taxon>Adinetidae</taxon>
        <taxon>Adineta</taxon>
    </lineage>
</organism>
<name>A0A814PJX6_9BILA</name>
<keyword evidence="5 8" id="KW-0186">Copper</keyword>
<dbReference type="Gene3D" id="3.10.450.40">
    <property type="match status" value="2"/>
</dbReference>
<dbReference type="Pfam" id="PF02727">
    <property type="entry name" value="Cu_amine_oxidN2"/>
    <property type="match status" value="1"/>
</dbReference>
<dbReference type="EC" id="1.4.3.-" evidence="8"/>
<comment type="cofactor">
    <cofactor evidence="8">
        <name>Cu cation</name>
        <dbReference type="ChEBI" id="CHEBI:23378"/>
    </cofactor>
    <text evidence="8">Contains 1 topaquinone per subunit.</text>
</comment>
<dbReference type="InterPro" id="IPR049948">
    <property type="entry name" value="Cu_Am_ox_TPQ-bd"/>
</dbReference>
<dbReference type="Gene3D" id="2.70.98.20">
    <property type="entry name" value="Copper amine oxidase, catalytic domain"/>
    <property type="match status" value="1"/>
</dbReference>
<feature type="domain" description="Copper amine oxidase catalytic" evidence="10">
    <location>
        <begin position="273"/>
        <end position="679"/>
    </location>
</feature>
<proteinExistence type="inferred from homology"/>
<dbReference type="GO" id="GO:0048038">
    <property type="term" value="F:quinone binding"/>
    <property type="evidence" value="ECO:0007669"/>
    <property type="project" value="InterPro"/>
</dbReference>
<feature type="modified residue" description="2',4',5'-topaquinone" evidence="7">
    <location>
        <position position="433"/>
    </location>
</feature>
<evidence type="ECO:0000313" key="13">
    <source>
        <dbReference type="EMBL" id="CAF1107029.1"/>
    </source>
</evidence>
<dbReference type="InterPro" id="IPR016182">
    <property type="entry name" value="Cu_amine_oxidase_N-reg"/>
</dbReference>
<evidence type="ECO:0000259" key="12">
    <source>
        <dbReference type="Pfam" id="PF02728"/>
    </source>
</evidence>
<evidence type="ECO:0000256" key="6">
    <source>
        <dbReference type="PIRSR" id="PIRSR600269-50"/>
    </source>
</evidence>
<dbReference type="InterPro" id="IPR036460">
    <property type="entry name" value="Cu_amine_oxidase_C_sf"/>
</dbReference>
<sequence length="697" mass="78601">MMESTEINDEEAAKQQLAAQPAKIPTHPDEEKNLPLPNIIPDGVSPLIQHPLDPLNADEFNLTTRLLHASKIFQPHMRIITILPQEPEDKNYVLNYKSKDLLERRAVATIRDPKGRTTYVAIVDLIKKSIESFTEFNKVQPSLTFDEMIEADDALRSSEALLAAFAKRNIQMDKVVFYPFASGYRDEQDAASKRRIFRPYAAVRKWPEDNYYAHHIDGLVITVDLDSFTVDVEDHLVIPVAPKSGNYDPEGITSPDNIPYFPDGVRKDLKPLIITQPEGPSFQIDGYQISWQKWRFRVGYNVREGLTINMVEYFDQNRWRSIFYRAAVSEMWVPYADGSPAHNYKNAFDVGEAGMGLLANSLVLGCDCLGEIRYMDAVVNNNQGQALLLKNAICIHEEDTGLLWKHTEFVEQRTQCRRARRLVVSTMLTVGNYEYGLFWYFMQDGTIQFEVKLTGIIAPGAIENGKTPVSGGMIAEGLYGPHHQHFFNMRIDWILDGVKNSLVEVNCEPIPKGSDNPAGNAWIAKETILETAGEAHRLHDATKGRFWKVINSQVKNHVDQPVAYKIVPSSPACYPLCDLDSGQGGRSAFARYHLWATQYHPDEFYAAGLFSNQAKGDEDGIAFYCQKHKDDSLVNCDLVTWYTFGINHIVRAEDWPVMPVETVGFRLQPVGFFAGSPAMDVPPPIAKICTAEACAHH</sequence>
<dbReference type="SUPFAM" id="SSF49998">
    <property type="entry name" value="Amine oxidase catalytic domain"/>
    <property type="match status" value="1"/>
</dbReference>
<keyword evidence="4 8" id="KW-0560">Oxidoreductase</keyword>
<comment type="similarity">
    <text evidence="1 8">Belongs to the copper/topaquinone oxidase family.</text>
</comment>
<keyword evidence="2 8" id="KW-0479">Metal-binding</keyword>
<dbReference type="EMBL" id="CAJNOI010000130">
    <property type="protein sequence ID" value="CAF1107029.1"/>
    <property type="molecule type" value="Genomic_DNA"/>
</dbReference>
<dbReference type="PROSITE" id="PS01165">
    <property type="entry name" value="COPPER_AMINE_OXID_2"/>
    <property type="match status" value="1"/>
</dbReference>
<evidence type="ECO:0000256" key="3">
    <source>
        <dbReference type="ARBA" id="ARBA00022772"/>
    </source>
</evidence>
<feature type="compositionally biased region" description="Acidic residues" evidence="9">
    <location>
        <begin position="1"/>
        <end position="10"/>
    </location>
</feature>
<dbReference type="AlphaFoldDB" id="A0A814PJX6"/>
<dbReference type="Proteomes" id="UP000663877">
    <property type="component" value="Unassembled WGS sequence"/>
</dbReference>
<dbReference type="InterPro" id="IPR049947">
    <property type="entry name" value="Cu_Am_Ox_Cu-bd"/>
</dbReference>
<evidence type="ECO:0000256" key="8">
    <source>
        <dbReference type="RuleBase" id="RU000672"/>
    </source>
</evidence>
<feature type="domain" description="Copper amine oxidase N3-terminal" evidence="12">
    <location>
        <begin position="141"/>
        <end position="230"/>
    </location>
</feature>
<comment type="PTM">
    <text evidence="7 8">Topaquinone (TPQ) is generated by copper-dependent autoxidation of a specific tyrosyl residue.</text>
</comment>
<keyword evidence="3 6" id="KW-0801">TPQ</keyword>
<reference evidence="13" key="1">
    <citation type="submission" date="2021-02" db="EMBL/GenBank/DDBJ databases">
        <authorList>
            <person name="Nowell W R."/>
        </authorList>
    </citation>
    <scope>NUCLEOTIDE SEQUENCE</scope>
</reference>
<evidence type="ECO:0000256" key="5">
    <source>
        <dbReference type="ARBA" id="ARBA00023008"/>
    </source>
</evidence>
<dbReference type="NCBIfam" id="NF008559">
    <property type="entry name" value="PRK11504.1"/>
    <property type="match status" value="1"/>
</dbReference>
<accession>A0A814PJX6</accession>
<evidence type="ECO:0000256" key="9">
    <source>
        <dbReference type="SAM" id="MobiDB-lite"/>
    </source>
</evidence>
<feature type="active site" description="Schiff-base intermediate with substrate; via topaquinone" evidence="6">
    <location>
        <position position="433"/>
    </location>
</feature>
<dbReference type="Pfam" id="PF01179">
    <property type="entry name" value="Cu_amine_oxid"/>
    <property type="match status" value="1"/>
</dbReference>
<dbReference type="GO" id="GO:0008131">
    <property type="term" value="F:primary methylamine oxidase activity"/>
    <property type="evidence" value="ECO:0007669"/>
    <property type="project" value="InterPro"/>
</dbReference>
<dbReference type="GO" id="GO:0009308">
    <property type="term" value="P:amine metabolic process"/>
    <property type="evidence" value="ECO:0007669"/>
    <property type="project" value="UniProtKB-UniRule"/>
</dbReference>
<dbReference type="Pfam" id="PF02728">
    <property type="entry name" value="Cu_amine_oxidN3"/>
    <property type="match status" value="1"/>
</dbReference>
<feature type="region of interest" description="Disordered" evidence="9">
    <location>
        <begin position="1"/>
        <end position="37"/>
    </location>
</feature>
<dbReference type="InterPro" id="IPR015802">
    <property type="entry name" value="Cu_amine_oxidase_N3"/>
</dbReference>
<evidence type="ECO:0000259" key="11">
    <source>
        <dbReference type="Pfam" id="PF02727"/>
    </source>
</evidence>
<dbReference type="SUPFAM" id="SSF54416">
    <property type="entry name" value="Amine oxidase N-terminal region"/>
    <property type="match status" value="2"/>
</dbReference>
<comment type="caution">
    <text evidence="13">The sequence shown here is derived from an EMBL/GenBank/DDBJ whole genome shotgun (WGS) entry which is preliminary data.</text>
</comment>
<evidence type="ECO:0000256" key="4">
    <source>
        <dbReference type="ARBA" id="ARBA00023002"/>
    </source>
</evidence>
<protein>
    <recommendedName>
        <fullName evidence="8">Amine oxidase</fullName>
        <ecNumber evidence="8">1.4.3.-</ecNumber>
    </recommendedName>
</protein>